<sequence>MSESDLICQSYLIRYVLPLFIIIICWKYFGKYIQFSKFHDKIVAYVTNRIALSLNKSKYVSTLKEDLFQPLHYLSKTESKLKIVEIGAGSGANFKYYPDNSEIICVEPNGCFNPYFRENLPKRLQDKVKFVIGRAEDMGKIKTGSVDAVVCTLVLCSVDDQAQSLAEIKRILKPGRNFYFFEHVAAPSGLSKLCQYLIKGLWWRVGHCRTFSDTKQIVKEADFSSIDTKQCRVPVPIFVRFMKFGLVGTATK</sequence>
<reference evidence="3 4" key="1">
    <citation type="submission" date="2020-08" db="EMBL/GenBank/DDBJ databases">
        <authorList>
            <person name="Hejnol A."/>
        </authorList>
    </citation>
    <scope>NUCLEOTIDE SEQUENCE [LARGE SCALE GENOMIC DNA]</scope>
</reference>
<dbReference type="OrthoDB" id="416496at2759"/>
<dbReference type="InterPro" id="IPR013216">
    <property type="entry name" value="Methyltransf_11"/>
</dbReference>
<proteinExistence type="predicted"/>
<protein>
    <submittedName>
        <fullName evidence="3">DgyrCDS4836</fullName>
    </submittedName>
</protein>
<keyword evidence="1" id="KW-0812">Transmembrane</keyword>
<name>A0A7I8VJK4_9ANNE</name>
<dbReference type="EMBL" id="CAJFCJ010000006">
    <property type="protein sequence ID" value="CAD5115901.1"/>
    <property type="molecule type" value="Genomic_DNA"/>
</dbReference>
<dbReference type="GO" id="GO:0008757">
    <property type="term" value="F:S-adenosylmethionine-dependent methyltransferase activity"/>
    <property type="evidence" value="ECO:0007669"/>
    <property type="project" value="InterPro"/>
</dbReference>
<organism evidence="3 4">
    <name type="scientific">Dimorphilus gyrociliatus</name>
    <dbReference type="NCBI Taxonomy" id="2664684"/>
    <lineage>
        <taxon>Eukaryota</taxon>
        <taxon>Metazoa</taxon>
        <taxon>Spiralia</taxon>
        <taxon>Lophotrochozoa</taxon>
        <taxon>Annelida</taxon>
        <taxon>Polychaeta</taxon>
        <taxon>Polychaeta incertae sedis</taxon>
        <taxon>Dinophilidae</taxon>
        <taxon>Dimorphilus</taxon>
    </lineage>
</organism>
<keyword evidence="1" id="KW-0472">Membrane</keyword>
<dbReference type="PANTHER" id="PTHR45036:SF1">
    <property type="entry name" value="METHYLTRANSFERASE LIKE 7A"/>
    <property type="match status" value="1"/>
</dbReference>
<dbReference type="Pfam" id="PF08241">
    <property type="entry name" value="Methyltransf_11"/>
    <property type="match status" value="1"/>
</dbReference>
<dbReference type="InterPro" id="IPR052356">
    <property type="entry name" value="Thiol_S-MT"/>
</dbReference>
<dbReference type="Gene3D" id="3.40.50.150">
    <property type="entry name" value="Vaccinia Virus protein VP39"/>
    <property type="match status" value="1"/>
</dbReference>
<accession>A0A7I8VJK4</accession>
<evidence type="ECO:0000313" key="3">
    <source>
        <dbReference type="EMBL" id="CAD5115901.1"/>
    </source>
</evidence>
<evidence type="ECO:0000259" key="2">
    <source>
        <dbReference type="Pfam" id="PF08241"/>
    </source>
</evidence>
<dbReference type="InterPro" id="IPR029063">
    <property type="entry name" value="SAM-dependent_MTases_sf"/>
</dbReference>
<dbReference type="CDD" id="cd02440">
    <property type="entry name" value="AdoMet_MTases"/>
    <property type="match status" value="1"/>
</dbReference>
<dbReference type="SUPFAM" id="SSF53335">
    <property type="entry name" value="S-adenosyl-L-methionine-dependent methyltransferases"/>
    <property type="match status" value="1"/>
</dbReference>
<feature type="transmembrane region" description="Helical" evidence="1">
    <location>
        <begin position="12"/>
        <end position="29"/>
    </location>
</feature>
<evidence type="ECO:0000313" key="4">
    <source>
        <dbReference type="Proteomes" id="UP000549394"/>
    </source>
</evidence>
<keyword evidence="4" id="KW-1185">Reference proteome</keyword>
<dbReference type="Proteomes" id="UP000549394">
    <property type="component" value="Unassembled WGS sequence"/>
</dbReference>
<keyword evidence="1" id="KW-1133">Transmembrane helix</keyword>
<gene>
    <name evidence="3" type="ORF">DGYR_LOCUS4586</name>
</gene>
<evidence type="ECO:0000256" key="1">
    <source>
        <dbReference type="SAM" id="Phobius"/>
    </source>
</evidence>
<comment type="caution">
    <text evidence="3">The sequence shown here is derived from an EMBL/GenBank/DDBJ whole genome shotgun (WGS) entry which is preliminary data.</text>
</comment>
<feature type="domain" description="Methyltransferase type 11" evidence="2">
    <location>
        <begin position="84"/>
        <end position="179"/>
    </location>
</feature>
<dbReference type="AlphaFoldDB" id="A0A7I8VJK4"/>
<dbReference type="PANTHER" id="PTHR45036">
    <property type="entry name" value="METHYLTRANSFERASE LIKE 7B"/>
    <property type="match status" value="1"/>
</dbReference>